<dbReference type="Gene3D" id="1.25.70.10">
    <property type="entry name" value="Transcription termination factor 3, mitochondrial"/>
    <property type="match status" value="1"/>
</dbReference>
<gene>
    <name evidence="3" type="ORF">XYLVIOL_LOCUS2897</name>
</gene>
<evidence type="ECO:0008006" key="5">
    <source>
        <dbReference type="Google" id="ProtNLM"/>
    </source>
</evidence>
<evidence type="ECO:0000256" key="1">
    <source>
        <dbReference type="ARBA" id="ARBA00007692"/>
    </source>
</evidence>
<organism evidence="3 4">
    <name type="scientific">Xylocopa violacea</name>
    <name type="common">Violet carpenter bee</name>
    <name type="synonym">Apis violacea</name>
    <dbReference type="NCBI Taxonomy" id="135666"/>
    <lineage>
        <taxon>Eukaryota</taxon>
        <taxon>Metazoa</taxon>
        <taxon>Ecdysozoa</taxon>
        <taxon>Arthropoda</taxon>
        <taxon>Hexapoda</taxon>
        <taxon>Insecta</taxon>
        <taxon>Pterygota</taxon>
        <taxon>Neoptera</taxon>
        <taxon>Endopterygota</taxon>
        <taxon>Hymenoptera</taxon>
        <taxon>Apocrita</taxon>
        <taxon>Aculeata</taxon>
        <taxon>Apoidea</taxon>
        <taxon>Anthophila</taxon>
        <taxon>Apidae</taxon>
        <taxon>Xylocopa</taxon>
        <taxon>Xylocopa</taxon>
    </lineage>
</organism>
<dbReference type="SMART" id="SM00733">
    <property type="entry name" value="Mterf"/>
    <property type="match status" value="3"/>
</dbReference>
<proteinExistence type="inferred from homology"/>
<comment type="similarity">
    <text evidence="1">Belongs to the mTERF family.</text>
</comment>
<reference evidence="3 4" key="1">
    <citation type="submission" date="2024-08" db="EMBL/GenBank/DDBJ databases">
        <authorList>
            <person name="Will J Nash"/>
            <person name="Angela Man"/>
            <person name="Seanna McTaggart"/>
            <person name="Kendall Baker"/>
            <person name="Tom Barker"/>
            <person name="Leah Catchpole"/>
            <person name="Alex Durrant"/>
            <person name="Karim Gharbi"/>
            <person name="Naomi Irish"/>
            <person name="Gemy Kaithakottil"/>
            <person name="Debby Ku"/>
            <person name="Aaliyah Providence"/>
            <person name="Felix Shaw"/>
            <person name="David Swarbreck"/>
            <person name="Chris Watkins"/>
            <person name="Ann M. McCartney"/>
            <person name="Giulio Formenti"/>
            <person name="Alice Mouton"/>
            <person name="Noel Vella"/>
            <person name="Bjorn M von Reumont"/>
            <person name="Adriana Vella"/>
            <person name="Wilfried Haerty"/>
        </authorList>
    </citation>
    <scope>NUCLEOTIDE SEQUENCE [LARGE SCALE GENOMIC DNA]</scope>
</reference>
<name>A0ABP1N9V8_XYLVO</name>
<keyword evidence="2" id="KW-0809">Transit peptide</keyword>
<comment type="caution">
    <text evidence="3">The sequence shown here is derived from an EMBL/GenBank/DDBJ whole genome shotgun (WGS) entry which is preliminary data.</text>
</comment>
<dbReference type="EMBL" id="CAXAJV020001288">
    <property type="protein sequence ID" value="CAL7937764.1"/>
    <property type="molecule type" value="Genomic_DNA"/>
</dbReference>
<keyword evidence="4" id="KW-1185">Reference proteome</keyword>
<protein>
    <recommendedName>
        <fullName evidence="5">Mitochondrial transcription termination factor</fullName>
    </recommendedName>
</protein>
<accession>A0ABP1N9V8</accession>
<evidence type="ECO:0000313" key="4">
    <source>
        <dbReference type="Proteomes" id="UP001642520"/>
    </source>
</evidence>
<sequence>MFRQSLVTKFVTTCLGKSVSFFSTKGKIHDILTTHLKADDKVMNKINEIDGEIINKIPRKQIIRNCTTIKNLDVSLEKIKYLPRCLMLEPMVMRNRILILQEMGVKHIGLHHIFRFPASMRKSITKFKESHDISSKKRMKYRKSGSKKVIFVNNNTRIGDYYKMYALYYKTSYLKLCDELLYKNRKFKYQSFRDISKLLHILKTGFQFDMKFLKKNPYLMNLDVDNVEEFLIKFKYVNINGKCIIEIIRKYPRILFQDSDKIEEFLQLYKILGLSDESIASYINVLFMNKGTFVERYTNITKRHELAVWLNHPRILSIIYNYKTVLNRVDSLRSLNHLNTANINTYLSHKKDFLRFVEGDICHTAMQKFLMYILRKELGEDKIPLINSIRRHPHWKHVSLLDVETMLRYLKKYYTVEDICQNIHIVLYPRSNVIDVLNSVYTEYSLQNTGYNFTSTQYLALCLYKLEKQYHFSGDAIWQTVHNDIFQDIELNESDTLVNYMNDDDNH</sequence>
<dbReference type="InterPro" id="IPR003690">
    <property type="entry name" value="MTERF"/>
</dbReference>
<dbReference type="Proteomes" id="UP001642520">
    <property type="component" value="Unassembled WGS sequence"/>
</dbReference>
<evidence type="ECO:0000256" key="2">
    <source>
        <dbReference type="ARBA" id="ARBA00022946"/>
    </source>
</evidence>
<evidence type="ECO:0000313" key="3">
    <source>
        <dbReference type="EMBL" id="CAL7937764.1"/>
    </source>
</evidence>
<dbReference type="InterPro" id="IPR038538">
    <property type="entry name" value="MTERF_sf"/>
</dbReference>
<dbReference type="Pfam" id="PF02536">
    <property type="entry name" value="mTERF"/>
    <property type="match status" value="1"/>
</dbReference>